<accession>A0A5C3MBZ8</accession>
<evidence type="ECO:0000313" key="2">
    <source>
        <dbReference type="Proteomes" id="UP000308652"/>
    </source>
</evidence>
<reference evidence="1 2" key="1">
    <citation type="journal article" date="2019" name="Nat. Ecol. Evol.">
        <title>Megaphylogeny resolves global patterns of mushroom evolution.</title>
        <authorList>
            <person name="Varga T."/>
            <person name="Krizsan K."/>
            <person name="Foldi C."/>
            <person name="Dima B."/>
            <person name="Sanchez-Garcia M."/>
            <person name="Sanchez-Ramirez S."/>
            <person name="Szollosi G.J."/>
            <person name="Szarkandi J.G."/>
            <person name="Papp V."/>
            <person name="Albert L."/>
            <person name="Andreopoulos W."/>
            <person name="Angelini C."/>
            <person name="Antonin V."/>
            <person name="Barry K.W."/>
            <person name="Bougher N.L."/>
            <person name="Buchanan P."/>
            <person name="Buyck B."/>
            <person name="Bense V."/>
            <person name="Catcheside P."/>
            <person name="Chovatia M."/>
            <person name="Cooper J."/>
            <person name="Damon W."/>
            <person name="Desjardin D."/>
            <person name="Finy P."/>
            <person name="Geml J."/>
            <person name="Haridas S."/>
            <person name="Hughes K."/>
            <person name="Justo A."/>
            <person name="Karasinski D."/>
            <person name="Kautmanova I."/>
            <person name="Kiss B."/>
            <person name="Kocsube S."/>
            <person name="Kotiranta H."/>
            <person name="LaButti K.M."/>
            <person name="Lechner B.E."/>
            <person name="Liimatainen K."/>
            <person name="Lipzen A."/>
            <person name="Lukacs Z."/>
            <person name="Mihaltcheva S."/>
            <person name="Morgado L.N."/>
            <person name="Niskanen T."/>
            <person name="Noordeloos M.E."/>
            <person name="Ohm R.A."/>
            <person name="Ortiz-Santana B."/>
            <person name="Ovrebo C."/>
            <person name="Racz N."/>
            <person name="Riley R."/>
            <person name="Savchenko A."/>
            <person name="Shiryaev A."/>
            <person name="Soop K."/>
            <person name="Spirin V."/>
            <person name="Szebenyi C."/>
            <person name="Tomsovsky M."/>
            <person name="Tulloss R.E."/>
            <person name="Uehling J."/>
            <person name="Grigoriev I.V."/>
            <person name="Vagvolgyi C."/>
            <person name="Papp T."/>
            <person name="Martin F.M."/>
            <person name="Miettinen O."/>
            <person name="Hibbett D.S."/>
            <person name="Nagy L.G."/>
        </authorList>
    </citation>
    <scope>NUCLEOTIDE SEQUENCE [LARGE SCALE GENOMIC DNA]</scope>
    <source>
        <strain evidence="1 2">CBS 166.37</strain>
    </source>
</reference>
<keyword evidence="2" id="KW-1185">Reference proteome</keyword>
<name>A0A5C3MBZ8_9AGAR</name>
<protein>
    <submittedName>
        <fullName evidence="1">Uncharacterized protein</fullName>
    </submittedName>
</protein>
<gene>
    <name evidence="1" type="ORF">BDQ12DRAFT_677043</name>
</gene>
<sequence>MSANRHATQPEVNVGHTSHNSICLYFYFLGSLYWCVIGRSCIRICWSSGNLLLPTAVTELSFSG</sequence>
<dbReference type="EMBL" id="ML213592">
    <property type="protein sequence ID" value="TFK42934.1"/>
    <property type="molecule type" value="Genomic_DNA"/>
</dbReference>
<proteinExistence type="predicted"/>
<dbReference type="AlphaFoldDB" id="A0A5C3MBZ8"/>
<dbReference type="Proteomes" id="UP000308652">
    <property type="component" value="Unassembled WGS sequence"/>
</dbReference>
<evidence type="ECO:0000313" key="1">
    <source>
        <dbReference type="EMBL" id="TFK42934.1"/>
    </source>
</evidence>
<organism evidence="1 2">
    <name type="scientific">Crucibulum laeve</name>
    <dbReference type="NCBI Taxonomy" id="68775"/>
    <lineage>
        <taxon>Eukaryota</taxon>
        <taxon>Fungi</taxon>
        <taxon>Dikarya</taxon>
        <taxon>Basidiomycota</taxon>
        <taxon>Agaricomycotina</taxon>
        <taxon>Agaricomycetes</taxon>
        <taxon>Agaricomycetidae</taxon>
        <taxon>Agaricales</taxon>
        <taxon>Agaricineae</taxon>
        <taxon>Nidulariaceae</taxon>
        <taxon>Crucibulum</taxon>
    </lineage>
</organism>